<evidence type="ECO:0000313" key="2">
    <source>
        <dbReference type="EMBL" id="MED6189291.1"/>
    </source>
</evidence>
<evidence type="ECO:0000313" key="3">
    <source>
        <dbReference type="Proteomes" id="UP001341840"/>
    </source>
</evidence>
<feature type="non-terminal residue" evidence="2">
    <location>
        <position position="1"/>
    </location>
</feature>
<accession>A0ABU6WV22</accession>
<dbReference type="EMBL" id="JASCZI010183338">
    <property type="protein sequence ID" value="MED6189291.1"/>
    <property type="molecule type" value="Genomic_DNA"/>
</dbReference>
<feature type="region of interest" description="Disordered" evidence="1">
    <location>
        <begin position="32"/>
        <end position="52"/>
    </location>
</feature>
<protein>
    <submittedName>
        <fullName evidence="2">Uncharacterized protein</fullName>
    </submittedName>
</protein>
<name>A0ABU6WV22_9FABA</name>
<proteinExistence type="predicted"/>
<keyword evidence="3" id="KW-1185">Reference proteome</keyword>
<dbReference type="Proteomes" id="UP001341840">
    <property type="component" value="Unassembled WGS sequence"/>
</dbReference>
<comment type="caution">
    <text evidence="2">The sequence shown here is derived from an EMBL/GenBank/DDBJ whole genome shotgun (WGS) entry which is preliminary data.</text>
</comment>
<organism evidence="2 3">
    <name type="scientific">Stylosanthes scabra</name>
    <dbReference type="NCBI Taxonomy" id="79078"/>
    <lineage>
        <taxon>Eukaryota</taxon>
        <taxon>Viridiplantae</taxon>
        <taxon>Streptophyta</taxon>
        <taxon>Embryophyta</taxon>
        <taxon>Tracheophyta</taxon>
        <taxon>Spermatophyta</taxon>
        <taxon>Magnoliopsida</taxon>
        <taxon>eudicotyledons</taxon>
        <taxon>Gunneridae</taxon>
        <taxon>Pentapetalae</taxon>
        <taxon>rosids</taxon>
        <taxon>fabids</taxon>
        <taxon>Fabales</taxon>
        <taxon>Fabaceae</taxon>
        <taxon>Papilionoideae</taxon>
        <taxon>50 kb inversion clade</taxon>
        <taxon>dalbergioids sensu lato</taxon>
        <taxon>Dalbergieae</taxon>
        <taxon>Pterocarpus clade</taxon>
        <taxon>Stylosanthes</taxon>
    </lineage>
</organism>
<sequence length="52" mass="5941">GCEKEDAFSDRAREMDATCECERVREHGERASVVRRRRGGMGEEGLPRERSS</sequence>
<reference evidence="2 3" key="1">
    <citation type="journal article" date="2023" name="Plants (Basel)">
        <title>Bridging the Gap: Combining Genomics and Transcriptomics Approaches to Understand Stylosanthes scabra, an Orphan Legume from the Brazilian Caatinga.</title>
        <authorList>
            <person name="Ferreira-Neto J.R.C."/>
            <person name="da Silva M.D."/>
            <person name="Binneck E."/>
            <person name="de Melo N.F."/>
            <person name="da Silva R.H."/>
            <person name="de Melo A.L.T.M."/>
            <person name="Pandolfi V."/>
            <person name="Bustamante F.O."/>
            <person name="Brasileiro-Vidal A.C."/>
            <person name="Benko-Iseppon A.M."/>
        </authorList>
    </citation>
    <scope>NUCLEOTIDE SEQUENCE [LARGE SCALE GENOMIC DNA]</scope>
    <source>
        <tissue evidence="2">Leaves</tissue>
    </source>
</reference>
<evidence type="ECO:0000256" key="1">
    <source>
        <dbReference type="SAM" id="MobiDB-lite"/>
    </source>
</evidence>
<gene>
    <name evidence="2" type="ORF">PIB30_094531</name>
</gene>